<evidence type="ECO:0000313" key="2">
    <source>
        <dbReference type="EMBL" id="KAJ4399190.1"/>
    </source>
</evidence>
<gene>
    <name evidence="2" type="ORF">N0V91_009647</name>
</gene>
<protein>
    <submittedName>
        <fullName evidence="2">Uncharacterized protein</fullName>
    </submittedName>
</protein>
<feature type="transmembrane region" description="Helical" evidence="1">
    <location>
        <begin position="193"/>
        <end position="216"/>
    </location>
</feature>
<reference evidence="2" key="1">
    <citation type="submission" date="2022-10" db="EMBL/GenBank/DDBJ databases">
        <title>Tapping the CABI collections for fungal endophytes: first genome assemblies for Collariella, Neodidymelliopsis, Ascochyta clinopodiicola, Didymella pomorum, Didymosphaeria variabile, Neocosmospora piperis and Neocucurbitaria cava.</title>
        <authorList>
            <person name="Hill R."/>
        </authorList>
    </citation>
    <scope>NUCLEOTIDE SEQUENCE</scope>
    <source>
        <strain evidence="2">IMI 355091</strain>
    </source>
</reference>
<evidence type="ECO:0000256" key="1">
    <source>
        <dbReference type="SAM" id="Phobius"/>
    </source>
</evidence>
<dbReference type="Proteomes" id="UP001140510">
    <property type="component" value="Unassembled WGS sequence"/>
</dbReference>
<dbReference type="AlphaFoldDB" id="A0A9W8Z767"/>
<name>A0A9W8Z767_9PLEO</name>
<comment type="caution">
    <text evidence="2">The sequence shown here is derived from an EMBL/GenBank/DDBJ whole genome shotgun (WGS) entry which is preliminary data.</text>
</comment>
<proteinExistence type="predicted"/>
<evidence type="ECO:0000313" key="3">
    <source>
        <dbReference type="Proteomes" id="UP001140510"/>
    </source>
</evidence>
<sequence length="307" mass="32028">MASTADQLPGCTVNQGCGGDLKCICKVDNHLGTNKLFSSDCLLKECSDGHGRESFLRDYLEFCREAGWSGRDEMPWECEPYLPDDGEIVTRPSSFLGAPAVIISVRGPPPSVVPVVTSTAGVAASIEVPSPSATSGPKTTLSTSVTGAASATSSIDSTAHPVITSIISSAIPEATPPPPEPITVTSHRLKPSVIGGIVASLLALAILCAGLGYFYWKSSKQAKRKTREVAILSDRVSGCGFQKYIDDLLADGNSDSHGDSNSSTGMIVWQPTPTASVQEMVVGSTTTADGVQSQLSSVYSVDIARAF</sequence>
<keyword evidence="1" id="KW-0812">Transmembrane</keyword>
<keyword evidence="3" id="KW-1185">Reference proteome</keyword>
<keyword evidence="1" id="KW-1133">Transmembrane helix</keyword>
<dbReference type="OrthoDB" id="3797139at2759"/>
<keyword evidence="1" id="KW-0472">Membrane</keyword>
<accession>A0A9W8Z767</accession>
<dbReference type="EMBL" id="JAPEVA010000112">
    <property type="protein sequence ID" value="KAJ4399190.1"/>
    <property type="molecule type" value="Genomic_DNA"/>
</dbReference>
<organism evidence="2 3">
    <name type="scientific">Didymella pomorum</name>
    <dbReference type="NCBI Taxonomy" id="749634"/>
    <lineage>
        <taxon>Eukaryota</taxon>
        <taxon>Fungi</taxon>
        <taxon>Dikarya</taxon>
        <taxon>Ascomycota</taxon>
        <taxon>Pezizomycotina</taxon>
        <taxon>Dothideomycetes</taxon>
        <taxon>Pleosporomycetidae</taxon>
        <taxon>Pleosporales</taxon>
        <taxon>Pleosporineae</taxon>
        <taxon>Didymellaceae</taxon>
        <taxon>Didymella</taxon>
    </lineage>
</organism>